<reference evidence="2" key="1">
    <citation type="submission" date="2016-10" db="EMBL/GenBank/DDBJ databases">
        <authorList>
            <person name="Varghese N."/>
            <person name="Submissions S."/>
        </authorList>
    </citation>
    <scope>NUCLEOTIDE SEQUENCE [LARGE SCALE GENOMIC DNA]</scope>
    <source>
        <strain evidence="2">CGMCC 1.10784</strain>
    </source>
</reference>
<dbReference type="PANTHER" id="PTHR37807">
    <property type="entry name" value="OS07G0160300 PROTEIN"/>
    <property type="match status" value="1"/>
</dbReference>
<dbReference type="SUPFAM" id="SSF52540">
    <property type="entry name" value="P-loop containing nucleoside triphosphate hydrolases"/>
    <property type="match status" value="1"/>
</dbReference>
<dbReference type="OrthoDB" id="2914911at2"/>
<gene>
    <name evidence="1" type="ORF">SAMN05216378_3696</name>
</gene>
<keyword evidence="1" id="KW-0808">Transferase</keyword>
<sequence>MSKIILVRGMAGTGKSTLTNELSKRLKLVVLHKDDIYDASASVIQEHSSRNKLCFDFLFRLLQTVIDADASIILDFGFNDNNSVLSLDQWVRERGGELKIIHCICSNETIWSERLAERSENPLPNQLITNLSELKEYYRNLSAEYLENELVLDTVKELESLIIQAETFVLEQNAHYANGEL</sequence>
<dbReference type="InterPro" id="IPR027417">
    <property type="entry name" value="P-loop_NTPase"/>
</dbReference>
<dbReference type="RefSeq" id="WP_091187686.1">
    <property type="nucleotide sequence ID" value="NZ_FOMT01000003.1"/>
</dbReference>
<name>A0A1I2BYU3_9BACL</name>
<evidence type="ECO:0000313" key="1">
    <source>
        <dbReference type="EMBL" id="SFE60450.1"/>
    </source>
</evidence>
<dbReference type="STRING" id="1045775.SAMN05216378_3696"/>
<keyword evidence="1" id="KW-0418">Kinase</keyword>
<dbReference type="Pfam" id="PF13671">
    <property type="entry name" value="AAA_33"/>
    <property type="match status" value="1"/>
</dbReference>
<dbReference type="EMBL" id="FOMT01000003">
    <property type="protein sequence ID" value="SFE60450.1"/>
    <property type="molecule type" value="Genomic_DNA"/>
</dbReference>
<dbReference type="Proteomes" id="UP000198855">
    <property type="component" value="Unassembled WGS sequence"/>
</dbReference>
<dbReference type="PANTHER" id="PTHR37807:SF3">
    <property type="entry name" value="OS07G0160300 PROTEIN"/>
    <property type="match status" value="1"/>
</dbReference>
<organism evidence="1 2">
    <name type="scientific">Paenibacillus catalpae</name>
    <dbReference type="NCBI Taxonomy" id="1045775"/>
    <lineage>
        <taxon>Bacteria</taxon>
        <taxon>Bacillati</taxon>
        <taxon>Bacillota</taxon>
        <taxon>Bacilli</taxon>
        <taxon>Bacillales</taxon>
        <taxon>Paenibacillaceae</taxon>
        <taxon>Paenibacillus</taxon>
    </lineage>
</organism>
<keyword evidence="2" id="KW-1185">Reference proteome</keyword>
<protein>
    <submittedName>
        <fullName evidence="1">Predicted kinase</fullName>
    </submittedName>
</protein>
<dbReference type="GO" id="GO:0016301">
    <property type="term" value="F:kinase activity"/>
    <property type="evidence" value="ECO:0007669"/>
    <property type="project" value="UniProtKB-KW"/>
</dbReference>
<accession>A0A1I2BYU3</accession>
<proteinExistence type="predicted"/>
<evidence type="ECO:0000313" key="2">
    <source>
        <dbReference type="Proteomes" id="UP000198855"/>
    </source>
</evidence>
<dbReference type="Gene3D" id="3.40.50.300">
    <property type="entry name" value="P-loop containing nucleotide triphosphate hydrolases"/>
    <property type="match status" value="1"/>
</dbReference>
<dbReference type="AlphaFoldDB" id="A0A1I2BYU3"/>